<evidence type="ECO:0000256" key="2">
    <source>
        <dbReference type="ARBA" id="ARBA00011255"/>
    </source>
</evidence>
<dbReference type="PANTHER" id="PTHR30288:SF0">
    <property type="entry name" value="FLAGELLAR HOOK-ASSOCIATED PROTEIN 2"/>
    <property type="match status" value="1"/>
</dbReference>
<dbReference type="NCBIfam" id="NF005955">
    <property type="entry name" value="PRK08032.1"/>
    <property type="match status" value="1"/>
</dbReference>
<dbReference type="AlphaFoldDB" id="B7MWB1"/>
<gene>
    <name evidence="10" type="primary">fliD</name>
    <name evidence="10" type="ordered locus">ECED1_2189</name>
</gene>
<reference evidence="11" key="1">
    <citation type="journal article" date="2009" name="PLoS Genet.">
        <title>Organised genome dynamics in the Escherichia coli species results in highly diverse adaptive paths.</title>
        <authorList>
            <person name="Touchon M."/>
            <person name="Hoede C."/>
            <person name="Tenaillon O."/>
            <person name="Barbe V."/>
            <person name="Baeriswyl S."/>
            <person name="Bidet P."/>
            <person name="Bingen E."/>
            <person name="Bonacorsi S."/>
            <person name="Bouchier C."/>
            <person name="Bouvet O."/>
            <person name="Calteau A."/>
            <person name="Chiapello H."/>
            <person name="Clermont O."/>
            <person name="Cruveiller S."/>
            <person name="Danchin A."/>
            <person name="Diard M."/>
            <person name="Dossat C."/>
            <person name="Karoui M.E."/>
            <person name="Frapy E."/>
            <person name="Garry L."/>
            <person name="Ghigo J.M."/>
            <person name="Gilles A.M."/>
            <person name="Johnson J."/>
            <person name="Le Bouguenec C."/>
            <person name="Lescat M."/>
            <person name="Mangenot S."/>
            <person name="Martinez-Jehanne V."/>
            <person name="Matic I."/>
            <person name="Nassif X."/>
            <person name="Oztas S."/>
            <person name="Petit M.A."/>
            <person name="Pichon C."/>
            <person name="Rouy Z."/>
            <person name="Ruf C.S."/>
            <person name="Schneider D."/>
            <person name="Tourret J."/>
            <person name="Vacherie B."/>
            <person name="Vallenet D."/>
            <person name="Medigue C."/>
            <person name="Rocha E.P.C."/>
            <person name="Denamur E."/>
        </authorList>
    </citation>
    <scope>NUCLEOTIDE SEQUENCE [LARGE SCALE GENOMIC DNA]</scope>
    <source>
        <strain evidence="11">ED1a</strain>
    </source>
</reference>
<comment type="function">
    <text evidence="6">Required for the morphogenesis and for the elongation of the flagellar filament by facilitating polymerization of the flagellin monomers at the tip of growing filament. Forms a capping structure, which prevents flagellin subunits (transported through the central channel of the flagellum) from leaking out without polymerization at the distal end.</text>
</comment>
<dbReference type="EMBL" id="CU928162">
    <property type="protein sequence ID" value="CAR08377.2"/>
    <property type="molecule type" value="Genomic_DNA"/>
</dbReference>
<keyword evidence="4" id="KW-0175">Coiled coil</keyword>
<keyword evidence="10" id="KW-0282">Flagellum</keyword>
<dbReference type="GO" id="GO:0007155">
    <property type="term" value="P:cell adhesion"/>
    <property type="evidence" value="ECO:0007669"/>
    <property type="project" value="InterPro"/>
</dbReference>
<dbReference type="Proteomes" id="UP000000748">
    <property type="component" value="Chromosome"/>
</dbReference>
<dbReference type="GO" id="GO:0009421">
    <property type="term" value="C:bacterial-type flagellum filament cap"/>
    <property type="evidence" value="ECO:0007669"/>
    <property type="project" value="InterPro"/>
</dbReference>
<comment type="similarity">
    <text evidence="1 7">Belongs to the FliD family.</text>
</comment>
<keyword evidence="7" id="KW-0964">Secreted</keyword>
<dbReference type="InterPro" id="IPR040026">
    <property type="entry name" value="FliD"/>
</dbReference>
<protein>
    <recommendedName>
        <fullName evidence="3 7">Flagellar hook-associated protein 2</fullName>
        <shortName evidence="7">HAP2</shortName>
    </recommendedName>
    <alternativeName>
        <fullName evidence="7">Flagellar cap protein</fullName>
    </alternativeName>
</protein>
<name>B7MWB1_ECO81</name>
<keyword evidence="10" id="KW-0969">Cilium</keyword>
<keyword evidence="10" id="KW-0966">Cell projection</keyword>
<proteinExistence type="inferred from homology"/>
<sequence length="496" mass="53385">MNQLLNFAHKLPITRLSTVCNQKELGMASFTSLGVGSNLPLDTLLNNLTIAEKKRLNPITQQQSDNTARLTAYGTLKSALEKFQTANTALNKADLFKSTTVTSSNEDLKVSTEAGAAPGIYTISVTQLAQAQSLRTDSPTIIASTKDALGDESSDTRTIKITQDGRKEPLEIKLNKDQTSLDEISKTINDADSGISASIVKVKDGDYQLVLTASEGLANKMTISVEGDSKLNDLLAYDSKTNTGNMKELVNAQNAQLNVNGIDIERSSNKITDAPQGVTLDLTKKVTDVRVTVTKSNDKATEAIKGWVDSYNSLIDTFNTLTKYKEVDPGAEAQDKNNGALLGDSVVRTIQSGIRAQFANGASDGAFKTLNEIGIKQDGTTGKLKIDDDKLKKVLNENTASVRELLVGDGKETGITTKIATEVKGYLADDGIIDSAQDSINATLKKLTKQYLSVSASIDDTVARYTAQFTQLDTMMSKLNNTSTYLSQQFTAMSNS</sequence>
<evidence type="ECO:0000256" key="3">
    <source>
        <dbReference type="ARBA" id="ARBA00016246"/>
    </source>
</evidence>
<accession>B7MWB1</accession>
<evidence type="ECO:0000259" key="8">
    <source>
        <dbReference type="Pfam" id="PF02465"/>
    </source>
</evidence>
<comment type="subunit">
    <text evidence="2 7">Homopentamer.</text>
</comment>
<organism evidence="10 11">
    <name type="scientific">Escherichia coli O81 (strain ED1a)</name>
    <dbReference type="NCBI Taxonomy" id="585397"/>
    <lineage>
        <taxon>Bacteria</taxon>
        <taxon>Pseudomonadati</taxon>
        <taxon>Pseudomonadota</taxon>
        <taxon>Gammaproteobacteria</taxon>
        <taxon>Enterobacterales</taxon>
        <taxon>Enterobacteriaceae</taxon>
        <taxon>Escherichia</taxon>
    </lineage>
</organism>
<evidence type="ECO:0000256" key="4">
    <source>
        <dbReference type="ARBA" id="ARBA00023054"/>
    </source>
</evidence>
<dbReference type="GO" id="GO:0005576">
    <property type="term" value="C:extracellular region"/>
    <property type="evidence" value="ECO:0007669"/>
    <property type="project" value="UniProtKB-SubCell"/>
</dbReference>
<dbReference type="KEGG" id="ecq:ECED1_2189"/>
<dbReference type="HOGENOM" id="CLU_015182_8_1_6"/>
<dbReference type="PANTHER" id="PTHR30288">
    <property type="entry name" value="FLAGELLAR CAP/ASSEMBLY PROTEIN FLID"/>
    <property type="match status" value="1"/>
</dbReference>
<dbReference type="InterPro" id="IPR003481">
    <property type="entry name" value="FliD_N"/>
</dbReference>
<evidence type="ECO:0000259" key="9">
    <source>
        <dbReference type="Pfam" id="PF07195"/>
    </source>
</evidence>
<evidence type="ECO:0000256" key="1">
    <source>
        <dbReference type="ARBA" id="ARBA00009764"/>
    </source>
</evidence>
<comment type="function">
    <text evidence="7">Required for morphogenesis and for the elongation of the flagellar filament by facilitating polymerization of the flagellin monomers at the tip of growing filament. Forms a capping structure, which prevents flagellin subunits (transported through the central channel of the flagellum) from leaking out without polymerization at the distal end.</text>
</comment>
<dbReference type="GO" id="GO:0071973">
    <property type="term" value="P:bacterial-type flagellum-dependent cell motility"/>
    <property type="evidence" value="ECO:0007669"/>
    <property type="project" value="TreeGrafter"/>
</dbReference>
<evidence type="ECO:0000313" key="11">
    <source>
        <dbReference type="Proteomes" id="UP000000748"/>
    </source>
</evidence>
<evidence type="ECO:0000256" key="6">
    <source>
        <dbReference type="ARBA" id="ARBA00025175"/>
    </source>
</evidence>
<comment type="subcellular location">
    <subcellularLocation>
        <location evidence="7">Secreted</location>
    </subcellularLocation>
    <subcellularLocation>
        <location evidence="7">Bacterial flagellum</location>
    </subcellularLocation>
</comment>
<feature type="domain" description="Flagellar hook-associated protein 2 N-terminal" evidence="8">
    <location>
        <begin position="37"/>
        <end position="132"/>
    </location>
</feature>
<dbReference type="Pfam" id="PF07195">
    <property type="entry name" value="FliD_C"/>
    <property type="match status" value="1"/>
</dbReference>
<dbReference type="Pfam" id="PF02465">
    <property type="entry name" value="FliD_N"/>
    <property type="match status" value="1"/>
</dbReference>
<dbReference type="InterPro" id="IPR010809">
    <property type="entry name" value="FliD_C"/>
</dbReference>
<evidence type="ECO:0000313" key="10">
    <source>
        <dbReference type="EMBL" id="CAR08377.2"/>
    </source>
</evidence>
<evidence type="ECO:0000256" key="7">
    <source>
        <dbReference type="RuleBase" id="RU362066"/>
    </source>
</evidence>
<feature type="domain" description="Flagellar hook-associated protein 2 C-terminal" evidence="9">
    <location>
        <begin position="252"/>
        <end position="481"/>
    </location>
</feature>
<dbReference type="GO" id="GO:0009424">
    <property type="term" value="C:bacterial-type flagellum hook"/>
    <property type="evidence" value="ECO:0007669"/>
    <property type="project" value="UniProtKB-UniRule"/>
</dbReference>
<keyword evidence="5 7" id="KW-0975">Bacterial flagellum</keyword>
<evidence type="ECO:0000256" key="5">
    <source>
        <dbReference type="ARBA" id="ARBA00023143"/>
    </source>
</evidence>